<accession>A0A1C3NFX6</accession>
<evidence type="ECO:0000256" key="1">
    <source>
        <dbReference type="SAM" id="MobiDB-lite"/>
    </source>
</evidence>
<name>A0A1C3NFX6_9XANT</name>
<evidence type="ECO:0000313" key="5">
    <source>
        <dbReference type="Proteomes" id="UP000239710"/>
    </source>
</evidence>
<dbReference type="EMBL" id="MDCE01000003">
    <property type="protein sequence ID" value="PPV08535.1"/>
    <property type="molecule type" value="Genomic_DNA"/>
</dbReference>
<evidence type="ECO:0000313" key="2">
    <source>
        <dbReference type="EMBL" id="PPV08535.1"/>
    </source>
</evidence>
<protein>
    <submittedName>
        <fullName evidence="3">Putative type III effector protein XopI</fullName>
    </submittedName>
    <submittedName>
        <fullName evidence="2">Type III secretion system effector protein XopI</fullName>
    </submittedName>
</protein>
<dbReference type="EMBL" id="FLTX01000003">
    <property type="protein sequence ID" value="SBV49311.1"/>
    <property type="molecule type" value="Genomic_DNA"/>
</dbReference>
<evidence type="ECO:0000313" key="3">
    <source>
        <dbReference type="EMBL" id="SBV49311.1"/>
    </source>
</evidence>
<sequence length="492" mass="52518">MPINRTGLPHAVASTSQTQETSQASASQGVLDPGTVPPQHAETFDGLSALPSDLRRDVVQRCGPRSLVRLGSVSRQMAEDTRDVRAFLTARPRYDPSLEFGAVHDAESMRVALDEVTHFPYPDDEDRSEQILRGYGRLATRIPSLPQAQRFEAFTAVLNHATRYDDEDRSEQILREYGRLAARIPSLPQAQRFEAFTAVLNHATRYSGDMAFRVLARLTDDLGCLPEDLRALAFHAILPSLIATRRQALQAAAGAAHGGHMGAIAEADAAGVQGDGEPAAQGAVAPAQGGAAGGIGGALPFNLLASTIRQLPEEAVNLAITEAAALQTGPRLLAEVTLRLHLVVLGPIHRFQQAYAQLAEHLARSGDGAEALTHLVALLNRLPNPGLRQAAFRELTRAVHALDSTESGAAVLRRLAEALPHQPAAVRYLCSLDVLAAAGSLFPSEQMPVIAAVRAQAAAIPNQAAELIARCDDATATASMMLATVSRRYMDM</sequence>
<dbReference type="Proteomes" id="UP000239710">
    <property type="component" value="Unassembled WGS sequence"/>
</dbReference>
<organism evidence="3 4">
    <name type="scientific">Xanthomonas bromi</name>
    <dbReference type="NCBI Taxonomy" id="56449"/>
    <lineage>
        <taxon>Bacteria</taxon>
        <taxon>Pseudomonadati</taxon>
        <taxon>Pseudomonadota</taxon>
        <taxon>Gammaproteobacteria</taxon>
        <taxon>Lysobacterales</taxon>
        <taxon>Lysobacteraceae</taxon>
        <taxon>Xanthomonas</taxon>
    </lineage>
</organism>
<feature type="compositionally biased region" description="Low complexity" evidence="1">
    <location>
        <begin position="13"/>
        <end position="28"/>
    </location>
</feature>
<dbReference type="AlphaFoldDB" id="A0A1C3NFX6"/>
<gene>
    <name evidence="3" type="ORF">XBLMG947_0083</name>
    <name evidence="2" type="ORF">XbrCFBP1976_01910</name>
</gene>
<proteinExistence type="predicted"/>
<dbReference type="Proteomes" id="UP000092503">
    <property type="component" value="Unassembled WGS sequence"/>
</dbReference>
<dbReference type="RefSeq" id="WP_065465897.1">
    <property type="nucleotide sequence ID" value="NZ_FLTX01000003.1"/>
</dbReference>
<evidence type="ECO:0000313" key="4">
    <source>
        <dbReference type="Proteomes" id="UP000092503"/>
    </source>
</evidence>
<reference evidence="3 4" key="1">
    <citation type="submission" date="2016-06" db="EMBL/GenBank/DDBJ databases">
        <authorList>
            <person name="Kjaerup R.B."/>
            <person name="Dalgaard T.S."/>
            <person name="Juul-Madsen H.R."/>
        </authorList>
    </citation>
    <scope>NUCLEOTIDE SEQUENCE [LARGE SCALE GENOMIC DNA]</scope>
    <source>
        <strain evidence="3">LMG947</strain>
    </source>
</reference>
<dbReference type="OrthoDB" id="6007876at2"/>
<keyword evidence="5" id="KW-1185">Reference proteome</keyword>
<feature type="region of interest" description="Disordered" evidence="1">
    <location>
        <begin position="1"/>
        <end position="36"/>
    </location>
</feature>
<reference evidence="2 5" key="2">
    <citation type="submission" date="2016-08" db="EMBL/GenBank/DDBJ databases">
        <title>Evolution of the type three secretion system and type three effector repertoires in Xanthomonas.</title>
        <authorList>
            <person name="Merda D."/>
            <person name="Briand M."/>
            <person name="Bosis E."/>
            <person name="Rousseau C."/>
            <person name="Portier P."/>
            <person name="Jacques M.-A."/>
            <person name="Fischer-Le Saux M."/>
        </authorList>
    </citation>
    <scope>NUCLEOTIDE SEQUENCE [LARGE SCALE GENOMIC DNA]</scope>
    <source>
        <strain evidence="2 5">CFBP1976</strain>
    </source>
</reference>